<dbReference type="InterPro" id="IPR032675">
    <property type="entry name" value="LRR_dom_sf"/>
</dbReference>
<dbReference type="EMBL" id="ML179057">
    <property type="protein sequence ID" value="THV04380.1"/>
    <property type="molecule type" value="Genomic_DNA"/>
</dbReference>
<organism evidence="1 2">
    <name type="scientific">Dendrothele bispora (strain CBS 962.96)</name>
    <dbReference type="NCBI Taxonomy" id="1314807"/>
    <lineage>
        <taxon>Eukaryota</taxon>
        <taxon>Fungi</taxon>
        <taxon>Dikarya</taxon>
        <taxon>Basidiomycota</taxon>
        <taxon>Agaricomycotina</taxon>
        <taxon>Agaricomycetes</taxon>
        <taxon>Agaricomycetidae</taxon>
        <taxon>Agaricales</taxon>
        <taxon>Agaricales incertae sedis</taxon>
        <taxon>Dendrothele</taxon>
    </lineage>
</organism>
<evidence type="ECO:0000313" key="2">
    <source>
        <dbReference type="Proteomes" id="UP000297245"/>
    </source>
</evidence>
<gene>
    <name evidence="1" type="ORF">K435DRAFT_961985</name>
</gene>
<keyword evidence="2" id="KW-1185">Reference proteome</keyword>
<name>A0A4S8MN51_DENBC</name>
<protein>
    <submittedName>
        <fullName evidence="1">Uncharacterized protein</fullName>
    </submittedName>
</protein>
<evidence type="ECO:0000313" key="1">
    <source>
        <dbReference type="EMBL" id="THV04380.1"/>
    </source>
</evidence>
<reference evidence="1 2" key="1">
    <citation type="journal article" date="2019" name="Nat. Ecol. Evol.">
        <title>Megaphylogeny resolves global patterns of mushroom evolution.</title>
        <authorList>
            <person name="Varga T."/>
            <person name="Krizsan K."/>
            <person name="Foldi C."/>
            <person name="Dima B."/>
            <person name="Sanchez-Garcia M."/>
            <person name="Sanchez-Ramirez S."/>
            <person name="Szollosi G.J."/>
            <person name="Szarkandi J.G."/>
            <person name="Papp V."/>
            <person name="Albert L."/>
            <person name="Andreopoulos W."/>
            <person name="Angelini C."/>
            <person name="Antonin V."/>
            <person name="Barry K.W."/>
            <person name="Bougher N.L."/>
            <person name="Buchanan P."/>
            <person name="Buyck B."/>
            <person name="Bense V."/>
            <person name="Catcheside P."/>
            <person name="Chovatia M."/>
            <person name="Cooper J."/>
            <person name="Damon W."/>
            <person name="Desjardin D."/>
            <person name="Finy P."/>
            <person name="Geml J."/>
            <person name="Haridas S."/>
            <person name="Hughes K."/>
            <person name="Justo A."/>
            <person name="Karasinski D."/>
            <person name="Kautmanova I."/>
            <person name="Kiss B."/>
            <person name="Kocsube S."/>
            <person name="Kotiranta H."/>
            <person name="LaButti K.M."/>
            <person name="Lechner B.E."/>
            <person name="Liimatainen K."/>
            <person name="Lipzen A."/>
            <person name="Lukacs Z."/>
            <person name="Mihaltcheva S."/>
            <person name="Morgado L.N."/>
            <person name="Niskanen T."/>
            <person name="Noordeloos M.E."/>
            <person name="Ohm R.A."/>
            <person name="Ortiz-Santana B."/>
            <person name="Ovrebo C."/>
            <person name="Racz N."/>
            <person name="Riley R."/>
            <person name="Savchenko A."/>
            <person name="Shiryaev A."/>
            <person name="Soop K."/>
            <person name="Spirin V."/>
            <person name="Szebenyi C."/>
            <person name="Tomsovsky M."/>
            <person name="Tulloss R.E."/>
            <person name="Uehling J."/>
            <person name="Grigoriev I.V."/>
            <person name="Vagvolgyi C."/>
            <person name="Papp T."/>
            <person name="Martin F.M."/>
            <person name="Miettinen O."/>
            <person name="Hibbett D.S."/>
            <person name="Nagy L.G."/>
        </authorList>
    </citation>
    <scope>NUCLEOTIDE SEQUENCE [LARGE SCALE GENOMIC DNA]</scope>
    <source>
        <strain evidence="1 2">CBS 962.96</strain>
    </source>
</reference>
<dbReference type="AlphaFoldDB" id="A0A4S8MN51"/>
<proteinExistence type="predicted"/>
<dbReference type="OrthoDB" id="2788229at2759"/>
<dbReference type="Gene3D" id="3.80.10.10">
    <property type="entry name" value="Ribonuclease Inhibitor"/>
    <property type="match status" value="1"/>
</dbReference>
<dbReference type="Proteomes" id="UP000297245">
    <property type="component" value="Unassembled WGS sequence"/>
</dbReference>
<accession>A0A4S8MN51</accession>
<dbReference type="SUPFAM" id="SSF52058">
    <property type="entry name" value="L domain-like"/>
    <property type="match status" value="1"/>
</dbReference>
<sequence>MMVKKEPGSCKYGSRLDGSPCWSLTDSPATDYLKLSSSQAKRTKKELVHSEDLRTRGGTKLGRAGIGMIRAYPMRRVDGHKKVTSPAATMITGCRGSTMLQPTTSFVSSMPDPFPQELVDRIIDEVQHVYPDETHCKAIWKACSSVCRSWRTRAMHHLVRSFSLDLSDTRRNTTIKGIQALHRFIKFEAPPKFPASFVTRVCIRCIYKFKIVQEVMCSLHLYPNLRELNLHGVHFSDFSRSKIKTLSKALDSRFPLPPLDRLELDCISFIDFEHLLSFIGMSHFSALSALKMYSIEYKGNPDGDWSECVSVKHDPQFGGPSFATSLSLREGYQNTGPPFTEIIGVLGKSITELELEIYNEQHFDFDFDPNLYPSLRRLSLTFGRLSLSVLTLFGRLTDLKALTHFSFGVDPLLYWIGKPDARNKVIEGLDHALTPISRMPSIQEIVVPKLPGASESLIESRKTGLLVEEDWDDQIGRLFKQ</sequence>